<evidence type="ECO:0000313" key="3">
    <source>
        <dbReference type="Proteomes" id="UP001187531"/>
    </source>
</evidence>
<evidence type="ECO:0000256" key="1">
    <source>
        <dbReference type="SAM" id="MobiDB-lite"/>
    </source>
</evidence>
<dbReference type="AlphaFoldDB" id="A0AA88LFT6"/>
<feature type="region of interest" description="Disordered" evidence="1">
    <location>
        <begin position="120"/>
        <end position="163"/>
    </location>
</feature>
<comment type="caution">
    <text evidence="2">The sequence shown here is derived from an EMBL/GenBank/DDBJ whole genome shotgun (WGS) entry which is preliminary data.</text>
</comment>
<reference evidence="2" key="1">
    <citation type="submission" date="2023-07" db="EMBL/GenBank/DDBJ databases">
        <title>Chromosome-level genome assembly of Artemia franciscana.</title>
        <authorList>
            <person name="Jo E."/>
        </authorList>
    </citation>
    <scope>NUCLEOTIDE SEQUENCE</scope>
    <source>
        <tissue evidence="2">Whole body</tissue>
    </source>
</reference>
<keyword evidence="3" id="KW-1185">Reference proteome</keyword>
<dbReference type="Proteomes" id="UP001187531">
    <property type="component" value="Unassembled WGS sequence"/>
</dbReference>
<organism evidence="2 3">
    <name type="scientific">Artemia franciscana</name>
    <name type="common">Brine shrimp</name>
    <name type="synonym">Artemia sanfranciscana</name>
    <dbReference type="NCBI Taxonomy" id="6661"/>
    <lineage>
        <taxon>Eukaryota</taxon>
        <taxon>Metazoa</taxon>
        <taxon>Ecdysozoa</taxon>
        <taxon>Arthropoda</taxon>
        <taxon>Crustacea</taxon>
        <taxon>Branchiopoda</taxon>
        <taxon>Anostraca</taxon>
        <taxon>Artemiidae</taxon>
        <taxon>Artemia</taxon>
    </lineage>
</organism>
<evidence type="ECO:0000313" key="2">
    <source>
        <dbReference type="EMBL" id="KAK2725114.1"/>
    </source>
</evidence>
<proteinExistence type="predicted"/>
<sequence length="252" mass="29158">MWLYRLIFIMQRSNLRMETSLNTFSQTGENIGIETASIDFRKEFTEADLKGLTELVKVFEALEKEEPVEQKRAPVDEIVKEKEFLNDQRSSSENVVQDQYAPSNTLTSLIDERIKIKVKGTQDEGEDEPISYSGGKNTGKSSYKMLKRKEGKEKPQKAIEKEEKPIPRSVKKRSQMRDKLLEAFEQASKLEKVFKAVEKGEYREEEVLPIAKIVETPEFFTDYQAMENGEDPIEAFQALLRITETFKAHIDF</sequence>
<gene>
    <name evidence="2" type="ORF">QYM36_001539</name>
</gene>
<protein>
    <submittedName>
        <fullName evidence="2">Uncharacterized protein</fullName>
    </submittedName>
</protein>
<feature type="compositionally biased region" description="Basic and acidic residues" evidence="1">
    <location>
        <begin position="148"/>
        <end position="163"/>
    </location>
</feature>
<name>A0AA88LFT6_ARTSF</name>
<dbReference type="EMBL" id="JAVRJZ010000003">
    <property type="protein sequence ID" value="KAK2725114.1"/>
    <property type="molecule type" value="Genomic_DNA"/>
</dbReference>
<accession>A0AA88LFT6</accession>